<organism evidence="2 3">
    <name type="scientific">Metallosphaera hakonensis JCM 8857 = DSM 7519</name>
    <dbReference type="NCBI Taxonomy" id="1293036"/>
    <lineage>
        <taxon>Archaea</taxon>
        <taxon>Thermoproteota</taxon>
        <taxon>Thermoprotei</taxon>
        <taxon>Sulfolobales</taxon>
        <taxon>Sulfolobaceae</taxon>
        <taxon>Metallosphaera</taxon>
    </lineage>
</organism>
<dbReference type="Pfam" id="PF01661">
    <property type="entry name" value="Macro"/>
    <property type="match status" value="1"/>
</dbReference>
<dbReference type="NCBIfam" id="NF001667">
    <property type="entry name" value="PRK00431.2-3"/>
    <property type="match status" value="1"/>
</dbReference>
<dbReference type="AlphaFoldDB" id="A0A2U9IR83"/>
<evidence type="ECO:0000313" key="3">
    <source>
        <dbReference type="Proteomes" id="UP000247586"/>
    </source>
</evidence>
<proteinExistence type="predicted"/>
<name>A0A2U9IR83_9CREN</name>
<dbReference type="NCBIfam" id="NF001668">
    <property type="entry name" value="PRK00431.2-4"/>
    <property type="match status" value="1"/>
</dbReference>
<dbReference type="PROSITE" id="PS51154">
    <property type="entry name" value="MACRO"/>
    <property type="match status" value="1"/>
</dbReference>
<dbReference type="OrthoDB" id="15450at2157"/>
<sequence length="179" mass="19756">MRSFFHGYRIILLKGEITEIEADAIVNAANPYLSHGGGVAWAIVRRGGEIIQRESEEYVRKYGPVPVGGVAVTSAGSLKAKYVIHAVGPRYGIEGREKLELAIRKSLEMAEKLGLRSIAFPAISTGIYGMPYDVCAETMSDVFLKFKPRSINEVMVVLFGEEAYQVFEKVFEKILPLGV</sequence>
<dbReference type="RefSeq" id="WP_054837087.1">
    <property type="nucleotide sequence ID" value="NZ_BBBA01000023.1"/>
</dbReference>
<reference evidence="3" key="3">
    <citation type="submission" date="2020-03" db="EMBL/GenBank/DDBJ databases">
        <title>Sequencing and Assembly of Multiple Reported Metal-Biooxidizing Members of the Extremely Thermoacidophilic Archaeal Family Sulfolobaceae.</title>
        <authorList>
            <person name="Counts J.A."/>
            <person name="Kelly R.M."/>
        </authorList>
    </citation>
    <scope>NUCLEOTIDE SEQUENCE [LARGE SCALE GENOMIC DNA]</scope>
    <source>
        <strain evidence="3">HO1-1</strain>
    </source>
</reference>
<dbReference type="CDD" id="cd02907">
    <property type="entry name" value="Macro_Af1521_BAL-like"/>
    <property type="match status" value="1"/>
</dbReference>
<evidence type="ECO:0000313" key="2">
    <source>
        <dbReference type="EMBL" id="AWR98542.1"/>
    </source>
</evidence>
<dbReference type="SUPFAM" id="SSF52949">
    <property type="entry name" value="Macro domain-like"/>
    <property type="match status" value="1"/>
</dbReference>
<dbReference type="Proteomes" id="UP000247586">
    <property type="component" value="Chromosome"/>
</dbReference>
<accession>A0A2U9IR83</accession>
<dbReference type="GeneID" id="36833912"/>
<dbReference type="SMART" id="SM00506">
    <property type="entry name" value="A1pp"/>
    <property type="match status" value="1"/>
</dbReference>
<dbReference type="STRING" id="1293036.GCA_001315825_02370"/>
<dbReference type="InterPro" id="IPR043472">
    <property type="entry name" value="Macro_dom-like"/>
</dbReference>
<dbReference type="Gene3D" id="3.40.220.10">
    <property type="entry name" value="Leucine Aminopeptidase, subunit E, domain 1"/>
    <property type="match status" value="1"/>
</dbReference>
<dbReference type="KEGG" id="mhk:DFR87_01180"/>
<feature type="domain" description="Macro" evidence="1">
    <location>
        <begin position="1"/>
        <end position="175"/>
    </location>
</feature>
<reference evidence="2 3" key="1">
    <citation type="submission" date="2018-05" db="EMBL/GenBank/DDBJ databases">
        <title>Complete Genome Sequences of Extremely Thermoacidophilic, Metal-Mobilizing Type-Strain Members of the Archaeal Family Sulfolobaceae: Acidianus brierleyi DSM-1651T, Acidianus sulfidivorans DSM-18786T, Metallosphaera hakonensis DSM-7519T, and Metallosphaera prunae DSM-10039T.</title>
        <authorList>
            <person name="Counts J.A."/>
            <person name="Kelly R.M."/>
        </authorList>
    </citation>
    <scope>NUCLEOTIDE SEQUENCE [LARGE SCALE GENOMIC DNA]</scope>
    <source>
        <strain evidence="2 3">HO1-1</strain>
    </source>
</reference>
<protein>
    <submittedName>
        <fullName evidence="2">ADP-ribose-binding protein</fullName>
    </submittedName>
</protein>
<dbReference type="EMBL" id="CP029287">
    <property type="protein sequence ID" value="AWR98542.1"/>
    <property type="molecule type" value="Genomic_DNA"/>
</dbReference>
<keyword evidence="3" id="KW-1185">Reference proteome</keyword>
<dbReference type="PANTHER" id="PTHR11106:SF111">
    <property type="entry name" value="MACRO DOMAIN-CONTAINING PROTEIN"/>
    <property type="match status" value="1"/>
</dbReference>
<reference evidence="3" key="2">
    <citation type="submission" date="2020-03" db="EMBL/GenBank/DDBJ databases">
        <title>Complete Genome Sequences of Extremely Thermoacidophilic, Metal-Mobilizing Type-Strain Members of the Archaeal Family Sulfolobaceae: Acidianus brierleyi DSM-1651T, Acidianus sulfidivorans DSM-18786T, Metallosphaera hakonensis DSM-7519T, and Metallosphaera prunae DSM-10039T.</title>
        <authorList>
            <person name="Counts J.A."/>
            <person name="Kelly R.M."/>
        </authorList>
    </citation>
    <scope>NUCLEOTIDE SEQUENCE [LARGE SCALE GENOMIC DNA]</scope>
    <source>
        <strain evidence="3">HO1-1</strain>
    </source>
</reference>
<dbReference type="PANTHER" id="PTHR11106">
    <property type="entry name" value="GANGLIOSIDE INDUCED DIFFERENTIATION ASSOCIATED PROTEIN 2-RELATED"/>
    <property type="match status" value="1"/>
</dbReference>
<dbReference type="InterPro" id="IPR002589">
    <property type="entry name" value="Macro_dom"/>
</dbReference>
<gene>
    <name evidence="2" type="ORF">DFR87_01180</name>
</gene>
<evidence type="ECO:0000259" key="1">
    <source>
        <dbReference type="PROSITE" id="PS51154"/>
    </source>
</evidence>